<dbReference type="PANTHER" id="PTHR18964">
    <property type="entry name" value="ROK (REPRESSOR, ORF, KINASE) FAMILY"/>
    <property type="match status" value="1"/>
</dbReference>
<dbReference type="SUPFAM" id="SSF46785">
    <property type="entry name" value="Winged helix' DNA-binding domain"/>
    <property type="match status" value="1"/>
</dbReference>
<dbReference type="Gene3D" id="1.10.10.10">
    <property type="entry name" value="Winged helix-like DNA-binding domain superfamily/Winged helix DNA-binding domain"/>
    <property type="match status" value="1"/>
</dbReference>
<dbReference type="Pfam" id="PF12802">
    <property type="entry name" value="MarR_2"/>
    <property type="match status" value="1"/>
</dbReference>
<keyword evidence="2" id="KW-0808">Transferase</keyword>
<dbReference type="InterPro" id="IPR036390">
    <property type="entry name" value="WH_DNA-bd_sf"/>
</dbReference>
<dbReference type="AlphaFoldDB" id="A0A1U7JKD4"/>
<dbReference type="GO" id="GO:0009384">
    <property type="term" value="F:N-acylmannosamine kinase activity"/>
    <property type="evidence" value="ECO:0007669"/>
    <property type="project" value="TreeGrafter"/>
</dbReference>
<dbReference type="InterPro" id="IPR043129">
    <property type="entry name" value="ATPase_NBD"/>
</dbReference>
<keyword evidence="3" id="KW-1185">Reference proteome</keyword>
<evidence type="ECO:0000259" key="1">
    <source>
        <dbReference type="Pfam" id="PF12802"/>
    </source>
</evidence>
<dbReference type="GO" id="GO:0003700">
    <property type="term" value="F:DNA-binding transcription factor activity"/>
    <property type="evidence" value="ECO:0007669"/>
    <property type="project" value="InterPro"/>
</dbReference>
<proteinExistence type="predicted"/>
<feature type="domain" description="HTH marR-type" evidence="1">
    <location>
        <begin position="25"/>
        <end position="72"/>
    </location>
</feature>
<sequence>MSYTPRHLIRAPFLRGGRNADVASRNERHLLSEIHRKPGLARAELISHLDLTQQSVHRLVETLAERGLLRIGDPVPPKGRGQPSPAVFLNPDYAYTLGISINTDKAGVCLMDFAGGHDTLTIDIEGLNREPALDRIEEAVAKLTTSSGRSEDKLFGVGFAIAGYHVTGTQYNAPLPLQDWSLIELGPLLSGRFKAPVWLENGANAAAICENLMGVGRHLSHFAYLSFNYGFGGGVVMNGKLLRGAHGNAGEFSGMFDNENNYKRPALELLIRRLNENGLSITSVDRLKREFQPDWPGVADWMDEVVPNYNRMMNAICAIIDPQAIVFGGEIPRKLAEMFIARTEWFNRPRYGIARVVAKPIISEIERDASAVGAAALPFTSEFFRGS</sequence>
<organism evidence="2 3">
    <name type="scientific">Pseudovibrio exalbescens</name>
    <dbReference type="NCBI Taxonomy" id="197461"/>
    <lineage>
        <taxon>Bacteria</taxon>
        <taxon>Pseudomonadati</taxon>
        <taxon>Pseudomonadota</taxon>
        <taxon>Alphaproteobacteria</taxon>
        <taxon>Hyphomicrobiales</taxon>
        <taxon>Stappiaceae</taxon>
        <taxon>Pseudovibrio</taxon>
    </lineage>
</organism>
<evidence type="ECO:0000313" key="2">
    <source>
        <dbReference type="EMBL" id="OKL45162.1"/>
    </source>
</evidence>
<dbReference type="Proteomes" id="UP000185783">
    <property type="component" value="Unassembled WGS sequence"/>
</dbReference>
<dbReference type="PANTHER" id="PTHR18964:SF169">
    <property type="entry name" value="N-ACETYLMANNOSAMINE KINASE"/>
    <property type="match status" value="1"/>
</dbReference>
<protein>
    <submittedName>
        <fullName evidence="2">Sugar kinase</fullName>
    </submittedName>
</protein>
<reference evidence="2 3" key="1">
    <citation type="submission" date="2016-03" db="EMBL/GenBank/DDBJ databases">
        <title>Genome sequence of Nesiotobacter sp. nov., a moderately halophilic alphaproteobacterium isolated from the Yellow Sea, China.</title>
        <authorList>
            <person name="Zhang G."/>
            <person name="Zhang R."/>
        </authorList>
    </citation>
    <scope>NUCLEOTIDE SEQUENCE [LARGE SCALE GENOMIC DNA]</scope>
    <source>
        <strain evidence="2 3">WB1-6</strain>
    </source>
</reference>
<dbReference type="SUPFAM" id="SSF53067">
    <property type="entry name" value="Actin-like ATPase domain"/>
    <property type="match status" value="1"/>
</dbReference>
<gene>
    <name evidence="2" type="ORF">A3843_04885</name>
</gene>
<dbReference type="InterPro" id="IPR000835">
    <property type="entry name" value="HTH_MarR-typ"/>
</dbReference>
<evidence type="ECO:0000313" key="3">
    <source>
        <dbReference type="Proteomes" id="UP000185783"/>
    </source>
</evidence>
<dbReference type="STRING" id="197461.A3843_04885"/>
<comment type="caution">
    <text evidence="2">The sequence shown here is derived from an EMBL/GenBank/DDBJ whole genome shotgun (WGS) entry which is preliminary data.</text>
</comment>
<dbReference type="GO" id="GO:0019262">
    <property type="term" value="P:N-acetylneuraminate catabolic process"/>
    <property type="evidence" value="ECO:0007669"/>
    <property type="project" value="TreeGrafter"/>
</dbReference>
<accession>A0A1U7JKD4</accession>
<dbReference type="Pfam" id="PF00480">
    <property type="entry name" value="ROK"/>
    <property type="match status" value="1"/>
</dbReference>
<dbReference type="Gene3D" id="3.30.420.40">
    <property type="match status" value="2"/>
</dbReference>
<keyword evidence="2" id="KW-0418">Kinase</keyword>
<dbReference type="InterPro" id="IPR000600">
    <property type="entry name" value="ROK"/>
</dbReference>
<dbReference type="InterPro" id="IPR036388">
    <property type="entry name" value="WH-like_DNA-bd_sf"/>
</dbReference>
<dbReference type="CDD" id="cd23763">
    <property type="entry name" value="ASKHA_ATPase_ROK"/>
    <property type="match status" value="1"/>
</dbReference>
<name>A0A1U7JKD4_9HYPH</name>
<dbReference type="EMBL" id="LVVZ01000007">
    <property type="protein sequence ID" value="OKL45162.1"/>
    <property type="molecule type" value="Genomic_DNA"/>
</dbReference>